<dbReference type="RefSeq" id="WP_250098628.1">
    <property type="nucleotide sequence ID" value="NZ_JAKRYL010000039.1"/>
</dbReference>
<dbReference type="InterPro" id="IPR020846">
    <property type="entry name" value="MFS_dom"/>
</dbReference>
<feature type="transmembrane region" description="Helical" evidence="8">
    <location>
        <begin position="7"/>
        <end position="29"/>
    </location>
</feature>
<proteinExistence type="inferred from homology"/>
<dbReference type="AlphaFoldDB" id="A0A9X2CWR5"/>
<dbReference type="InterPro" id="IPR011701">
    <property type="entry name" value="MFS"/>
</dbReference>
<dbReference type="InterPro" id="IPR050189">
    <property type="entry name" value="MFS_Efflux_Transporters"/>
</dbReference>
<evidence type="ECO:0000256" key="2">
    <source>
        <dbReference type="ARBA" id="ARBA00007520"/>
    </source>
</evidence>
<dbReference type="InterPro" id="IPR036259">
    <property type="entry name" value="MFS_trans_sf"/>
</dbReference>
<dbReference type="GO" id="GO:0022857">
    <property type="term" value="F:transmembrane transporter activity"/>
    <property type="evidence" value="ECO:0007669"/>
    <property type="project" value="InterPro"/>
</dbReference>
<dbReference type="PANTHER" id="PTHR43124">
    <property type="entry name" value="PURINE EFFLUX PUMP PBUE"/>
    <property type="match status" value="1"/>
</dbReference>
<keyword evidence="6 8" id="KW-1133">Transmembrane helix</keyword>
<comment type="caution">
    <text evidence="10">The sequence shown here is derived from an EMBL/GenBank/DDBJ whole genome shotgun (WGS) entry which is preliminary data.</text>
</comment>
<keyword evidence="3" id="KW-0813">Transport</keyword>
<feature type="transmembrane region" description="Helical" evidence="8">
    <location>
        <begin position="44"/>
        <end position="62"/>
    </location>
</feature>
<organism evidence="10 11">
    <name type="scientific">Halalkalibacter alkaliphilus</name>
    <dbReference type="NCBI Taxonomy" id="2917993"/>
    <lineage>
        <taxon>Bacteria</taxon>
        <taxon>Bacillati</taxon>
        <taxon>Bacillota</taxon>
        <taxon>Bacilli</taxon>
        <taxon>Bacillales</taxon>
        <taxon>Bacillaceae</taxon>
        <taxon>Halalkalibacter</taxon>
    </lineage>
</organism>
<gene>
    <name evidence="10" type="ORF">MF646_21890</name>
</gene>
<evidence type="ECO:0000313" key="10">
    <source>
        <dbReference type="EMBL" id="MCL7749771.1"/>
    </source>
</evidence>
<feature type="transmembrane region" description="Helical" evidence="8">
    <location>
        <begin position="133"/>
        <end position="155"/>
    </location>
</feature>
<dbReference type="Pfam" id="PF07690">
    <property type="entry name" value="MFS_1"/>
    <property type="match status" value="1"/>
</dbReference>
<evidence type="ECO:0000256" key="4">
    <source>
        <dbReference type="ARBA" id="ARBA00022475"/>
    </source>
</evidence>
<sequence length="406" mass="44452">MAKQRNLPLFILMMNMFIAFIGVGLIIPVLPKFILEFGASGKDLGYLVAAMGLTQFLFSPLGGKYADQYGRKRMNIIGLAILALSQFIFSFGQELWMLYFSRLIGGVGLAFLIPANLAYVADATTDEGRSKGMGLLGAAMSLGFVISPGIGGLLAEFGLRVPFYVSTVIAFIATILSLLFLPETLTKEKMKEARKVVQKKESILRPFSRSLRAPYFWLLLLILTLTFGLAAFQTTLGLYVDNKHGYSPKDIAILLTVGALVGVIVQALIFDKMVRSLGETRMMKICFPLSALFIVLMLFSGDFIYLLFMIILFSISTSLLRPGLNTLLSKKAGDEQGYVAGMNNSYGSIGNIIGPALAGMLFDFQINLPFLLIGVILLGSLFVTMIGVRKEMTYTGENNVKQNNPL</sequence>
<feature type="transmembrane region" description="Helical" evidence="8">
    <location>
        <begin position="368"/>
        <end position="388"/>
    </location>
</feature>
<comment type="subcellular location">
    <subcellularLocation>
        <location evidence="1">Cell membrane</location>
        <topology evidence="1">Multi-pass membrane protein</topology>
    </subcellularLocation>
</comment>
<evidence type="ECO:0000256" key="1">
    <source>
        <dbReference type="ARBA" id="ARBA00004651"/>
    </source>
</evidence>
<dbReference type="SUPFAM" id="SSF103473">
    <property type="entry name" value="MFS general substrate transporter"/>
    <property type="match status" value="1"/>
</dbReference>
<keyword evidence="5 8" id="KW-0812">Transmembrane</keyword>
<evidence type="ECO:0000256" key="7">
    <source>
        <dbReference type="ARBA" id="ARBA00023136"/>
    </source>
</evidence>
<reference evidence="10" key="1">
    <citation type="submission" date="2022-02" db="EMBL/GenBank/DDBJ databases">
        <title>Halalkalibacter sp. nov. isolated from Lonar Lake, India.</title>
        <authorList>
            <person name="Joshi A."/>
            <person name="Thite S."/>
            <person name="Lodha T."/>
        </authorList>
    </citation>
    <scope>NUCLEOTIDE SEQUENCE</scope>
    <source>
        <strain evidence="10">MEB205</strain>
    </source>
</reference>
<feature type="transmembrane region" description="Helical" evidence="8">
    <location>
        <begin position="99"/>
        <end position="121"/>
    </location>
</feature>
<dbReference type="Gene3D" id="1.20.1250.20">
    <property type="entry name" value="MFS general substrate transporter like domains"/>
    <property type="match status" value="1"/>
</dbReference>
<evidence type="ECO:0000256" key="8">
    <source>
        <dbReference type="SAM" id="Phobius"/>
    </source>
</evidence>
<dbReference type="PROSITE" id="PS00216">
    <property type="entry name" value="SUGAR_TRANSPORT_1"/>
    <property type="match status" value="1"/>
</dbReference>
<dbReference type="Proteomes" id="UP001139150">
    <property type="component" value="Unassembled WGS sequence"/>
</dbReference>
<protein>
    <submittedName>
        <fullName evidence="10">MFS transporter</fullName>
    </submittedName>
</protein>
<dbReference type="InterPro" id="IPR001958">
    <property type="entry name" value="Tet-R_TetA/multi-R_MdtG-like"/>
</dbReference>
<keyword evidence="11" id="KW-1185">Reference proteome</keyword>
<feature type="transmembrane region" description="Helical" evidence="8">
    <location>
        <begin position="251"/>
        <end position="270"/>
    </location>
</feature>
<dbReference type="EMBL" id="JAKRYL010000039">
    <property type="protein sequence ID" value="MCL7749771.1"/>
    <property type="molecule type" value="Genomic_DNA"/>
</dbReference>
<dbReference type="PROSITE" id="PS50850">
    <property type="entry name" value="MFS"/>
    <property type="match status" value="1"/>
</dbReference>
<feature type="transmembrane region" description="Helical" evidence="8">
    <location>
        <begin position="74"/>
        <end position="93"/>
    </location>
</feature>
<evidence type="ECO:0000256" key="3">
    <source>
        <dbReference type="ARBA" id="ARBA00022448"/>
    </source>
</evidence>
<keyword evidence="4" id="KW-1003">Cell membrane</keyword>
<evidence type="ECO:0000259" key="9">
    <source>
        <dbReference type="PROSITE" id="PS50850"/>
    </source>
</evidence>
<dbReference type="CDD" id="cd17325">
    <property type="entry name" value="MFS_MdtG_SLC18_like"/>
    <property type="match status" value="1"/>
</dbReference>
<evidence type="ECO:0000256" key="6">
    <source>
        <dbReference type="ARBA" id="ARBA00022989"/>
    </source>
</evidence>
<dbReference type="PRINTS" id="PR01035">
    <property type="entry name" value="TCRTETA"/>
</dbReference>
<dbReference type="PANTHER" id="PTHR43124:SF3">
    <property type="entry name" value="CHLORAMPHENICOL EFFLUX PUMP RV0191"/>
    <property type="match status" value="1"/>
</dbReference>
<feature type="transmembrane region" description="Helical" evidence="8">
    <location>
        <begin position="215"/>
        <end position="239"/>
    </location>
</feature>
<feature type="transmembrane region" description="Helical" evidence="8">
    <location>
        <begin position="161"/>
        <end position="181"/>
    </location>
</feature>
<comment type="similarity">
    <text evidence="2">Belongs to the major facilitator superfamily. TCR/Tet family.</text>
</comment>
<keyword evidence="7 8" id="KW-0472">Membrane</keyword>
<evidence type="ECO:0000313" key="11">
    <source>
        <dbReference type="Proteomes" id="UP001139150"/>
    </source>
</evidence>
<accession>A0A9X2CWR5</accession>
<evidence type="ECO:0000256" key="5">
    <source>
        <dbReference type="ARBA" id="ARBA00022692"/>
    </source>
</evidence>
<dbReference type="GO" id="GO:0005886">
    <property type="term" value="C:plasma membrane"/>
    <property type="evidence" value="ECO:0007669"/>
    <property type="project" value="UniProtKB-SubCell"/>
</dbReference>
<dbReference type="InterPro" id="IPR005829">
    <property type="entry name" value="Sugar_transporter_CS"/>
</dbReference>
<name>A0A9X2CWR5_9BACI</name>
<feature type="domain" description="Major facilitator superfamily (MFS) profile" evidence="9">
    <location>
        <begin position="8"/>
        <end position="392"/>
    </location>
</feature>